<dbReference type="Pfam" id="PF00440">
    <property type="entry name" value="TetR_N"/>
    <property type="match status" value="1"/>
</dbReference>
<dbReference type="PANTHER" id="PTHR30055:SF234">
    <property type="entry name" value="HTH-TYPE TRANSCRIPTIONAL REGULATOR BETI"/>
    <property type="match status" value="1"/>
</dbReference>
<evidence type="ECO:0000313" key="7">
    <source>
        <dbReference type="Proteomes" id="UP000272400"/>
    </source>
</evidence>
<name>A0A3N1CTR2_9ACTN</name>
<dbReference type="InterPro" id="IPR050109">
    <property type="entry name" value="HTH-type_TetR-like_transc_reg"/>
</dbReference>
<dbReference type="Proteomes" id="UP000272400">
    <property type="component" value="Unassembled WGS sequence"/>
</dbReference>
<dbReference type="GO" id="GO:0003700">
    <property type="term" value="F:DNA-binding transcription factor activity"/>
    <property type="evidence" value="ECO:0007669"/>
    <property type="project" value="TreeGrafter"/>
</dbReference>
<feature type="DNA-binding region" description="H-T-H motif" evidence="4">
    <location>
        <begin position="39"/>
        <end position="58"/>
    </location>
</feature>
<evidence type="ECO:0000313" key="6">
    <source>
        <dbReference type="EMBL" id="ROO84693.1"/>
    </source>
</evidence>
<dbReference type="GO" id="GO:0000976">
    <property type="term" value="F:transcription cis-regulatory region binding"/>
    <property type="evidence" value="ECO:0007669"/>
    <property type="project" value="TreeGrafter"/>
</dbReference>
<keyword evidence="3" id="KW-0804">Transcription</keyword>
<protein>
    <submittedName>
        <fullName evidence="6">TetR family transcriptional regulator</fullName>
    </submittedName>
</protein>
<evidence type="ECO:0000259" key="5">
    <source>
        <dbReference type="PROSITE" id="PS50977"/>
    </source>
</evidence>
<dbReference type="AlphaFoldDB" id="A0A3N1CTR2"/>
<feature type="domain" description="HTH tetR-type" evidence="5">
    <location>
        <begin position="16"/>
        <end position="76"/>
    </location>
</feature>
<organism evidence="6 7">
    <name type="scientific">Actinocorallia herbida</name>
    <dbReference type="NCBI Taxonomy" id="58109"/>
    <lineage>
        <taxon>Bacteria</taxon>
        <taxon>Bacillati</taxon>
        <taxon>Actinomycetota</taxon>
        <taxon>Actinomycetes</taxon>
        <taxon>Streptosporangiales</taxon>
        <taxon>Thermomonosporaceae</taxon>
        <taxon>Actinocorallia</taxon>
    </lineage>
</organism>
<keyword evidence="2 4" id="KW-0238">DNA-binding</keyword>
<accession>A0A3N1CTR2</accession>
<dbReference type="InterPro" id="IPR001647">
    <property type="entry name" value="HTH_TetR"/>
</dbReference>
<proteinExistence type="predicted"/>
<gene>
    <name evidence="6" type="ORF">EDD29_2220</name>
</gene>
<evidence type="ECO:0000256" key="2">
    <source>
        <dbReference type="ARBA" id="ARBA00023125"/>
    </source>
</evidence>
<dbReference type="SUPFAM" id="SSF46689">
    <property type="entry name" value="Homeodomain-like"/>
    <property type="match status" value="1"/>
</dbReference>
<keyword evidence="1" id="KW-0805">Transcription regulation</keyword>
<dbReference type="PRINTS" id="PR00455">
    <property type="entry name" value="HTHTETR"/>
</dbReference>
<dbReference type="Gene3D" id="1.10.357.10">
    <property type="entry name" value="Tetracycline Repressor, domain 2"/>
    <property type="match status" value="1"/>
</dbReference>
<dbReference type="EMBL" id="RJKE01000001">
    <property type="protein sequence ID" value="ROO84693.1"/>
    <property type="molecule type" value="Genomic_DNA"/>
</dbReference>
<sequence>MRGAGVGDGSRSEQQGETRRRVLAAARAEFLALGFRGATVDGIAERAGSTRGAVYSGFPGKRALYFEVLAGDAEAAGLREPVEEEIGPGAATDPVGALTEFARAWVGRQPLAMDDPGAAARLGREVVSEVVVDEYARQAYAGLMALDALLLGLALERMEPSRTFRGRRVRVAEHALTLLRGAETLAAAAPGFGEPLDLVPACGALAGAAPEEPWNPPHLPYVGKARPVDEVWTPPKAVDAVRGMPADLAADGVVAVLGMRHLGAVEEAVRGLPDGIVTVVPVCAEPREFGPLARLVVAEAATCLRAAFPPYALPRLRVVHDREGAIAAAVGLGGAGDGTQAAVQVRGGRIVARADGYGACHAAATAAR</sequence>
<dbReference type="PANTHER" id="PTHR30055">
    <property type="entry name" value="HTH-TYPE TRANSCRIPTIONAL REGULATOR RUTR"/>
    <property type="match status" value="1"/>
</dbReference>
<dbReference type="PROSITE" id="PS50977">
    <property type="entry name" value="HTH_TETR_2"/>
    <property type="match status" value="1"/>
</dbReference>
<evidence type="ECO:0000256" key="1">
    <source>
        <dbReference type="ARBA" id="ARBA00023015"/>
    </source>
</evidence>
<evidence type="ECO:0000256" key="4">
    <source>
        <dbReference type="PROSITE-ProRule" id="PRU00335"/>
    </source>
</evidence>
<dbReference type="InterPro" id="IPR009057">
    <property type="entry name" value="Homeodomain-like_sf"/>
</dbReference>
<comment type="caution">
    <text evidence="6">The sequence shown here is derived from an EMBL/GenBank/DDBJ whole genome shotgun (WGS) entry which is preliminary data.</text>
</comment>
<keyword evidence="7" id="KW-1185">Reference proteome</keyword>
<reference evidence="6 7" key="1">
    <citation type="submission" date="2018-11" db="EMBL/GenBank/DDBJ databases">
        <title>Sequencing the genomes of 1000 actinobacteria strains.</title>
        <authorList>
            <person name="Klenk H.-P."/>
        </authorList>
    </citation>
    <scope>NUCLEOTIDE SEQUENCE [LARGE SCALE GENOMIC DNA]</scope>
    <source>
        <strain evidence="6 7">DSM 44254</strain>
    </source>
</reference>
<evidence type="ECO:0000256" key="3">
    <source>
        <dbReference type="ARBA" id="ARBA00023163"/>
    </source>
</evidence>